<accession>A0A0B1TFY8</accession>
<evidence type="ECO:0000313" key="3">
    <source>
        <dbReference type="Proteomes" id="UP000053660"/>
    </source>
</evidence>
<feature type="region of interest" description="Disordered" evidence="1">
    <location>
        <begin position="41"/>
        <end position="72"/>
    </location>
</feature>
<organism evidence="2 3">
    <name type="scientific">Oesophagostomum dentatum</name>
    <name type="common">Nodular worm</name>
    <dbReference type="NCBI Taxonomy" id="61180"/>
    <lineage>
        <taxon>Eukaryota</taxon>
        <taxon>Metazoa</taxon>
        <taxon>Ecdysozoa</taxon>
        <taxon>Nematoda</taxon>
        <taxon>Chromadorea</taxon>
        <taxon>Rhabditida</taxon>
        <taxon>Rhabditina</taxon>
        <taxon>Rhabditomorpha</taxon>
        <taxon>Strongyloidea</taxon>
        <taxon>Strongylidae</taxon>
        <taxon>Oesophagostomum</taxon>
    </lineage>
</organism>
<gene>
    <name evidence="2" type="ORF">OESDEN_03560</name>
</gene>
<keyword evidence="3" id="KW-1185">Reference proteome</keyword>
<reference evidence="2 3" key="1">
    <citation type="submission" date="2014-03" db="EMBL/GenBank/DDBJ databases">
        <title>Draft genome of the hookworm Oesophagostomum dentatum.</title>
        <authorList>
            <person name="Mitreva M."/>
        </authorList>
    </citation>
    <scope>NUCLEOTIDE SEQUENCE [LARGE SCALE GENOMIC DNA]</scope>
    <source>
        <strain evidence="2 3">OD-Hann</strain>
    </source>
</reference>
<feature type="compositionally biased region" description="Polar residues" evidence="1">
    <location>
        <begin position="60"/>
        <end position="72"/>
    </location>
</feature>
<name>A0A0B1TFY8_OESDE</name>
<feature type="region of interest" description="Disordered" evidence="1">
    <location>
        <begin position="1"/>
        <end position="29"/>
    </location>
</feature>
<protein>
    <submittedName>
        <fullName evidence="2">Uncharacterized protein</fullName>
    </submittedName>
</protein>
<dbReference type="AlphaFoldDB" id="A0A0B1TFY8"/>
<dbReference type="EMBL" id="KN549656">
    <property type="protein sequence ID" value="KHJ96473.1"/>
    <property type="molecule type" value="Genomic_DNA"/>
</dbReference>
<feature type="compositionally biased region" description="Acidic residues" evidence="1">
    <location>
        <begin position="47"/>
        <end position="57"/>
    </location>
</feature>
<evidence type="ECO:0000313" key="2">
    <source>
        <dbReference type="EMBL" id="KHJ96473.1"/>
    </source>
</evidence>
<feature type="compositionally biased region" description="Acidic residues" evidence="1">
    <location>
        <begin position="17"/>
        <end position="29"/>
    </location>
</feature>
<dbReference type="Proteomes" id="UP000053660">
    <property type="component" value="Unassembled WGS sequence"/>
</dbReference>
<sequence length="72" mass="8412">MEQEEEDDPDLSHGDQSDYEDDNEETFEDLDVELEELLWDMERLNEVDQDLDEDDEPPVTVSQPTSTEPPKV</sequence>
<evidence type="ECO:0000256" key="1">
    <source>
        <dbReference type="SAM" id="MobiDB-lite"/>
    </source>
</evidence>
<proteinExistence type="predicted"/>